<keyword evidence="3" id="KW-1185">Reference proteome</keyword>
<keyword evidence="1" id="KW-1133">Transmembrane helix</keyword>
<dbReference type="HOGENOM" id="CLU_1138713_0_0_1"/>
<evidence type="ECO:0000256" key="1">
    <source>
        <dbReference type="SAM" id="Phobius"/>
    </source>
</evidence>
<dbReference type="Proteomes" id="UP000006911">
    <property type="component" value="Unassembled WGS sequence"/>
</dbReference>
<feature type="transmembrane region" description="Helical" evidence="1">
    <location>
        <begin position="20"/>
        <end position="43"/>
    </location>
</feature>
<proteinExistence type="predicted"/>
<dbReference type="GeneID" id="9185965"/>
<reference evidence="2 3" key="1">
    <citation type="journal article" date="2010" name="Nature">
        <title>Perigord black truffle genome uncovers evolutionary origins and mechanisms of symbiosis.</title>
        <authorList>
            <person name="Martin F."/>
            <person name="Kohler A."/>
            <person name="Murat C."/>
            <person name="Balestrini R."/>
            <person name="Coutinho P.M."/>
            <person name="Jaillon O."/>
            <person name="Montanini B."/>
            <person name="Morin E."/>
            <person name="Noel B."/>
            <person name="Percudani R."/>
            <person name="Porcel B."/>
            <person name="Rubini A."/>
            <person name="Amicucci A."/>
            <person name="Amselem J."/>
            <person name="Anthouard V."/>
            <person name="Arcioni S."/>
            <person name="Artiguenave F."/>
            <person name="Aury J.M."/>
            <person name="Ballario P."/>
            <person name="Bolchi A."/>
            <person name="Brenna A."/>
            <person name="Brun A."/>
            <person name="Buee M."/>
            <person name="Cantarel B."/>
            <person name="Chevalier G."/>
            <person name="Couloux A."/>
            <person name="Da Silva C."/>
            <person name="Denoeud F."/>
            <person name="Duplessis S."/>
            <person name="Ghignone S."/>
            <person name="Hilselberger B."/>
            <person name="Iotti M."/>
            <person name="Marcais B."/>
            <person name="Mello A."/>
            <person name="Miranda M."/>
            <person name="Pacioni G."/>
            <person name="Quesneville H."/>
            <person name="Riccioni C."/>
            <person name="Ruotolo R."/>
            <person name="Splivallo R."/>
            <person name="Stocchi V."/>
            <person name="Tisserant E."/>
            <person name="Viscomi A.R."/>
            <person name="Zambonelli A."/>
            <person name="Zampieri E."/>
            <person name="Henrissat B."/>
            <person name="Lebrun M.H."/>
            <person name="Paolocci F."/>
            <person name="Bonfante P."/>
            <person name="Ottonello S."/>
            <person name="Wincker P."/>
        </authorList>
    </citation>
    <scope>NUCLEOTIDE SEQUENCE [LARGE SCALE GENOMIC DNA]</scope>
    <source>
        <strain evidence="2 3">Mel28</strain>
    </source>
</reference>
<accession>D5GJA4</accession>
<evidence type="ECO:0000313" key="2">
    <source>
        <dbReference type="EMBL" id="CAZ84597.1"/>
    </source>
</evidence>
<gene>
    <name evidence="2" type="ORF">GSTUM_00008906001</name>
</gene>
<evidence type="ECO:0000313" key="3">
    <source>
        <dbReference type="Proteomes" id="UP000006911"/>
    </source>
</evidence>
<sequence>MPTIRPGLHGDGRWKGQSIVTVTLMLFVFVIAAISVCTVEIVATINLNAIAGTILGFITLVHSVVDLSLFLNSKLKPVYVVAMSSIMFFFWLSFSIWEIVEMVIMGYDQHSVFSDGTYRCSIADVQYSQGTPSGWSCPLPKARFSFSWILVFLYVASIVFSARALKQEKRDTFQRQVDQAVLALQTIAPPILGCPQCGAQMLPHLTHQLYTGVPSPKYVKVNPEGATADVEKTQVESAKSYIFP</sequence>
<dbReference type="RefSeq" id="XP_002840406.1">
    <property type="nucleotide sequence ID" value="XM_002840360.1"/>
</dbReference>
<keyword evidence="1" id="KW-0472">Membrane</keyword>
<organism evidence="2 3">
    <name type="scientific">Tuber melanosporum (strain Mel28)</name>
    <name type="common">Perigord black truffle</name>
    <dbReference type="NCBI Taxonomy" id="656061"/>
    <lineage>
        <taxon>Eukaryota</taxon>
        <taxon>Fungi</taxon>
        <taxon>Dikarya</taxon>
        <taxon>Ascomycota</taxon>
        <taxon>Pezizomycotina</taxon>
        <taxon>Pezizomycetes</taxon>
        <taxon>Pezizales</taxon>
        <taxon>Tuberaceae</taxon>
        <taxon>Tuber</taxon>
    </lineage>
</organism>
<protein>
    <submittedName>
        <fullName evidence="2">(Perigord truffle) hypothetical protein</fullName>
    </submittedName>
</protein>
<keyword evidence="1" id="KW-0812">Transmembrane</keyword>
<dbReference type="EMBL" id="FN430329">
    <property type="protein sequence ID" value="CAZ84597.1"/>
    <property type="molecule type" value="Genomic_DNA"/>
</dbReference>
<feature type="transmembrane region" description="Helical" evidence="1">
    <location>
        <begin position="145"/>
        <end position="165"/>
    </location>
</feature>
<name>D5GJA4_TUBMM</name>
<dbReference type="InParanoid" id="D5GJA4"/>
<dbReference type="KEGG" id="tml:GSTUM_00008906001"/>
<feature type="transmembrane region" description="Helical" evidence="1">
    <location>
        <begin position="78"/>
        <end position="97"/>
    </location>
</feature>
<dbReference type="AlphaFoldDB" id="D5GJA4"/>
<feature type="transmembrane region" description="Helical" evidence="1">
    <location>
        <begin position="49"/>
        <end position="71"/>
    </location>
</feature>